<dbReference type="AlphaFoldDB" id="A0A2U1CKP0"/>
<sequence>MALFSSNKRVVFQPTAYGSTRRRRRVPRWLVLILTGIVLGAGGLLFLQKSYGPPRLTAEESERLHQDLNSANIDKQRLQSQLAQQTRDLEETRSALSSHDDRLAQLQGRVSSLQEDIQMLVKDIPPDPRGTSPGIRAAELTSQAGTLNYQVLVMQDDPSAATFEGRMTFVVEGRYPNGRSNTITLDPIEFNVDHYQYVKGSVPLPDGMTARLVTIRITQGESTRLSATRTIRVR</sequence>
<reference evidence="3 4" key="1">
    <citation type="submission" date="2018-04" db="EMBL/GenBank/DDBJ databases">
        <title>Genomic Encyclopedia of Type Strains, Phase IV (KMG-IV): sequencing the most valuable type-strain genomes for metagenomic binning, comparative biology and taxonomic classification.</title>
        <authorList>
            <person name="Goeker M."/>
        </authorList>
    </citation>
    <scope>NUCLEOTIDE SEQUENCE [LARGE SCALE GENOMIC DNA]</scope>
    <source>
        <strain evidence="3 4">DSM 10065</strain>
    </source>
</reference>
<dbReference type="Pfam" id="PF20567">
    <property type="entry name" value="DUF6776"/>
    <property type="match status" value="1"/>
</dbReference>
<evidence type="ECO:0000256" key="1">
    <source>
        <dbReference type="SAM" id="MobiDB-lite"/>
    </source>
</evidence>
<feature type="region of interest" description="Disordered" evidence="1">
    <location>
        <begin position="79"/>
        <end position="100"/>
    </location>
</feature>
<dbReference type="STRING" id="1231391.GCA_000308195_02375"/>
<proteinExistence type="predicted"/>
<dbReference type="Gene3D" id="1.20.5.340">
    <property type="match status" value="1"/>
</dbReference>
<feature type="compositionally biased region" description="Basic and acidic residues" evidence="1">
    <location>
        <begin position="87"/>
        <end position="100"/>
    </location>
</feature>
<evidence type="ECO:0000313" key="4">
    <source>
        <dbReference type="Proteomes" id="UP000246145"/>
    </source>
</evidence>
<gene>
    <name evidence="3" type="ORF">C7440_2283</name>
</gene>
<keyword evidence="4" id="KW-1185">Reference proteome</keyword>
<comment type="caution">
    <text evidence="3">The sequence shown here is derived from an EMBL/GenBank/DDBJ whole genome shotgun (WGS) entry which is preliminary data.</text>
</comment>
<dbReference type="Proteomes" id="UP000246145">
    <property type="component" value="Unassembled WGS sequence"/>
</dbReference>
<dbReference type="OrthoDB" id="9152541at2"/>
<feature type="transmembrane region" description="Helical" evidence="2">
    <location>
        <begin position="29"/>
        <end position="47"/>
    </location>
</feature>
<dbReference type="RefSeq" id="WP_017524729.1">
    <property type="nucleotide sequence ID" value="NZ_JACCEX010000003.1"/>
</dbReference>
<dbReference type="InterPro" id="IPR046703">
    <property type="entry name" value="DUF6776"/>
</dbReference>
<organism evidence="3 4">
    <name type="scientific">Pusillimonas noertemannii</name>
    <dbReference type="NCBI Taxonomy" id="305977"/>
    <lineage>
        <taxon>Bacteria</taxon>
        <taxon>Pseudomonadati</taxon>
        <taxon>Pseudomonadota</taxon>
        <taxon>Betaproteobacteria</taxon>
        <taxon>Burkholderiales</taxon>
        <taxon>Alcaligenaceae</taxon>
        <taxon>Pusillimonas</taxon>
    </lineage>
</organism>
<name>A0A2U1CKP0_9BURK</name>
<keyword evidence="2" id="KW-1133">Transmembrane helix</keyword>
<dbReference type="EMBL" id="QEKO01000003">
    <property type="protein sequence ID" value="PVY61558.1"/>
    <property type="molecule type" value="Genomic_DNA"/>
</dbReference>
<protein>
    <submittedName>
        <fullName evidence="3">Uncharacterized protein</fullName>
    </submittedName>
</protein>
<keyword evidence="2" id="KW-0812">Transmembrane</keyword>
<evidence type="ECO:0000313" key="3">
    <source>
        <dbReference type="EMBL" id="PVY61558.1"/>
    </source>
</evidence>
<evidence type="ECO:0000256" key="2">
    <source>
        <dbReference type="SAM" id="Phobius"/>
    </source>
</evidence>
<keyword evidence="2" id="KW-0472">Membrane</keyword>
<accession>A0A2U1CKP0</accession>